<dbReference type="AlphaFoldDB" id="A0A0K0FTV4"/>
<reference evidence="1" key="1">
    <citation type="submission" date="2014-07" db="EMBL/GenBank/DDBJ databases">
        <authorList>
            <person name="Martin A.A"/>
            <person name="De Silva N."/>
        </authorList>
    </citation>
    <scope>NUCLEOTIDE SEQUENCE</scope>
</reference>
<dbReference type="Gene3D" id="2.60.40.3330">
    <property type="match status" value="1"/>
</dbReference>
<keyword evidence="1" id="KW-1185">Reference proteome</keyword>
<name>A0A0K0FTV4_STRVS</name>
<protein>
    <submittedName>
        <fullName evidence="2">Transthyretin-like family protein</fullName>
    </submittedName>
</protein>
<dbReference type="Proteomes" id="UP000035680">
    <property type="component" value="Unassembled WGS sequence"/>
</dbReference>
<dbReference type="WBParaSite" id="SVE_1576600.1">
    <property type="protein sequence ID" value="SVE_1576600.1"/>
    <property type="gene ID" value="SVE_1576600"/>
</dbReference>
<accession>A0A0K0FTV4</accession>
<sequence>MIVYSTFILFAAIFTIKIVETQLIYRFYRTGITGIPICRFSKSGFFTVFISEKAYIPRERDPLAMEKGRYNQAFYVTGGVFSRKKPNLYVKIFHNCTNRPSRYEKVFVKTIPSQFIFYHGRLRNIYDLGKLDLSSVRSLEIIYSRRATFWV</sequence>
<reference evidence="2" key="2">
    <citation type="submission" date="2015-08" db="UniProtKB">
        <authorList>
            <consortium name="WormBaseParasite"/>
        </authorList>
    </citation>
    <scope>IDENTIFICATION</scope>
</reference>
<evidence type="ECO:0000313" key="2">
    <source>
        <dbReference type="WBParaSite" id="SVE_1576600.1"/>
    </source>
</evidence>
<evidence type="ECO:0000313" key="1">
    <source>
        <dbReference type="Proteomes" id="UP000035680"/>
    </source>
</evidence>
<proteinExistence type="predicted"/>
<organism evidence="1 2">
    <name type="scientific">Strongyloides venezuelensis</name>
    <name type="common">Threadworm</name>
    <dbReference type="NCBI Taxonomy" id="75913"/>
    <lineage>
        <taxon>Eukaryota</taxon>
        <taxon>Metazoa</taxon>
        <taxon>Ecdysozoa</taxon>
        <taxon>Nematoda</taxon>
        <taxon>Chromadorea</taxon>
        <taxon>Rhabditida</taxon>
        <taxon>Tylenchina</taxon>
        <taxon>Panagrolaimomorpha</taxon>
        <taxon>Strongyloidoidea</taxon>
        <taxon>Strongyloididae</taxon>
        <taxon>Strongyloides</taxon>
    </lineage>
</organism>
<dbReference type="InterPro" id="IPR038479">
    <property type="entry name" value="Transthyretin-like_sf"/>
</dbReference>